<keyword evidence="1" id="KW-0433">Leucine-rich repeat</keyword>
<dbReference type="SUPFAM" id="SSF52058">
    <property type="entry name" value="L domain-like"/>
    <property type="match status" value="1"/>
</dbReference>
<keyword evidence="2" id="KW-0677">Repeat</keyword>
<comment type="caution">
    <text evidence="3">The sequence shown here is derived from an EMBL/GenBank/DDBJ whole genome shotgun (WGS) entry which is preliminary data.</text>
</comment>
<evidence type="ECO:0000256" key="1">
    <source>
        <dbReference type="ARBA" id="ARBA00022614"/>
    </source>
</evidence>
<dbReference type="EMBL" id="CAJVPL010000248">
    <property type="protein sequence ID" value="CAG8473007.1"/>
    <property type="molecule type" value="Genomic_DNA"/>
</dbReference>
<dbReference type="Pfam" id="PF12799">
    <property type="entry name" value="LRR_4"/>
    <property type="match status" value="1"/>
</dbReference>
<dbReference type="PANTHER" id="PTHR46652:SF3">
    <property type="entry name" value="LEUCINE-RICH REPEAT-CONTAINING PROTEIN 9"/>
    <property type="match status" value="1"/>
</dbReference>
<name>A0A9N8W0P4_9GLOM</name>
<organism evidence="3 4">
    <name type="scientific">Ambispora gerdemannii</name>
    <dbReference type="NCBI Taxonomy" id="144530"/>
    <lineage>
        <taxon>Eukaryota</taxon>
        <taxon>Fungi</taxon>
        <taxon>Fungi incertae sedis</taxon>
        <taxon>Mucoromycota</taxon>
        <taxon>Glomeromycotina</taxon>
        <taxon>Glomeromycetes</taxon>
        <taxon>Archaeosporales</taxon>
        <taxon>Ambisporaceae</taxon>
        <taxon>Ambispora</taxon>
    </lineage>
</organism>
<dbReference type="OrthoDB" id="2404189at2759"/>
<dbReference type="Proteomes" id="UP000789831">
    <property type="component" value="Unassembled WGS sequence"/>
</dbReference>
<proteinExistence type="predicted"/>
<evidence type="ECO:0000256" key="2">
    <source>
        <dbReference type="ARBA" id="ARBA00022737"/>
    </source>
</evidence>
<evidence type="ECO:0000313" key="3">
    <source>
        <dbReference type="EMBL" id="CAG8473007.1"/>
    </source>
</evidence>
<dbReference type="PANTHER" id="PTHR46652">
    <property type="entry name" value="LEUCINE-RICH REPEAT AND IQ DOMAIN-CONTAINING PROTEIN 1-RELATED"/>
    <property type="match status" value="1"/>
</dbReference>
<accession>A0A9N8W0P4</accession>
<dbReference type="AlphaFoldDB" id="A0A9N8W0P4"/>
<sequence length="292" mass="32755">MPNTAPTSPSSTPKKKSSTLAFLTNVHSIKTLPPAETAELISRNYDLMVVWKAVHRHGLKENCRTYRFFMNLYDYDQKPALLIGNHKLDAQTGQHLARNQHIFRYYDYETNQTSYFYRTNEQLIGHAAQPSNTTNNTKPSDKTALYIGLGIVGLVLIDSAKKIGESAKEAYEDIKEGEDITKVGKKLVKEVGIKEQITELRVAYGPRGGGVLSSIGYHTGTSTFTGKLDLTDFANLEELDCYYNQLTELDLTNCKKLTKLNCYNNKINNLDLSGCPNLTSLKCENNQLTELI</sequence>
<gene>
    <name evidence="3" type="ORF">AGERDE_LOCUS2834</name>
</gene>
<dbReference type="InterPro" id="IPR050836">
    <property type="entry name" value="SDS22/Internalin_LRR"/>
</dbReference>
<dbReference type="InterPro" id="IPR025875">
    <property type="entry name" value="Leu-rich_rpt_4"/>
</dbReference>
<keyword evidence="4" id="KW-1185">Reference proteome</keyword>
<dbReference type="InterPro" id="IPR032675">
    <property type="entry name" value="LRR_dom_sf"/>
</dbReference>
<protein>
    <submittedName>
        <fullName evidence="3">2999_t:CDS:1</fullName>
    </submittedName>
</protein>
<reference evidence="3" key="1">
    <citation type="submission" date="2021-06" db="EMBL/GenBank/DDBJ databases">
        <authorList>
            <person name="Kallberg Y."/>
            <person name="Tangrot J."/>
            <person name="Rosling A."/>
        </authorList>
    </citation>
    <scope>NUCLEOTIDE SEQUENCE</scope>
    <source>
        <strain evidence="3">MT106</strain>
    </source>
</reference>
<dbReference type="Gene3D" id="3.80.10.10">
    <property type="entry name" value="Ribonuclease Inhibitor"/>
    <property type="match status" value="1"/>
</dbReference>
<evidence type="ECO:0000313" key="4">
    <source>
        <dbReference type="Proteomes" id="UP000789831"/>
    </source>
</evidence>